<evidence type="ECO:0000256" key="1">
    <source>
        <dbReference type="ARBA" id="ARBA00000085"/>
    </source>
</evidence>
<dbReference type="SUPFAM" id="SSF52172">
    <property type="entry name" value="CheY-like"/>
    <property type="match status" value="1"/>
</dbReference>
<dbReference type="InterPro" id="IPR011006">
    <property type="entry name" value="CheY-like_superfamily"/>
</dbReference>
<dbReference type="InterPro" id="IPR036890">
    <property type="entry name" value="HATPase_C_sf"/>
</dbReference>
<dbReference type="PRINTS" id="PR00344">
    <property type="entry name" value="BCTRLSENSOR"/>
</dbReference>
<dbReference type="Pfam" id="PF13426">
    <property type="entry name" value="PAS_9"/>
    <property type="match status" value="1"/>
</dbReference>
<feature type="domain" description="Response regulatory" evidence="10">
    <location>
        <begin position="7"/>
        <end position="123"/>
    </location>
</feature>
<dbReference type="EMBL" id="DSOV01000047">
    <property type="protein sequence ID" value="HEN42927.1"/>
    <property type="molecule type" value="Genomic_DNA"/>
</dbReference>
<keyword evidence="6" id="KW-0902">Two-component regulatory system</keyword>
<feature type="coiled-coil region" evidence="8">
    <location>
        <begin position="251"/>
        <end position="292"/>
    </location>
</feature>
<dbReference type="SUPFAM" id="SSF55785">
    <property type="entry name" value="PYP-like sensor domain (PAS domain)"/>
    <property type="match status" value="1"/>
</dbReference>
<keyword evidence="8" id="KW-0175">Coiled coil</keyword>
<dbReference type="InterPro" id="IPR000014">
    <property type="entry name" value="PAS"/>
</dbReference>
<dbReference type="Gene3D" id="1.10.287.130">
    <property type="match status" value="1"/>
</dbReference>
<evidence type="ECO:0000256" key="8">
    <source>
        <dbReference type="SAM" id="Coils"/>
    </source>
</evidence>
<dbReference type="SUPFAM" id="SSF55874">
    <property type="entry name" value="ATPase domain of HSP90 chaperone/DNA topoisomerase II/histidine kinase"/>
    <property type="match status" value="1"/>
</dbReference>
<dbReference type="Gene3D" id="3.40.50.2300">
    <property type="match status" value="1"/>
</dbReference>
<evidence type="ECO:0000256" key="4">
    <source>
        <dbReference type="ARBA" id="ARBA00022679"/>
    </source>
</evidence>
<protein>
    <recommendedName>
        <fullName evidence="2">histidine kinase</fullName>
        <ecNumber evidence="2">2.7.13.3</ecNumber>
    </recommendedName>
</protein>
<evidence type="ECO:0000259" key="9">
    <source>
        <dbReference type="PROSITE" id="PS50109"/>
    </source>
</evidence>
<dbReference type="Pfam" id="PF00072">
    <property type="entry name" value="Response_reg"/>
    <property type="match status" value="1"/>
</dbReference>
<keyword evidence="4" id="KW-0808">Transferase</keyword>
<evidence type="ECO:0000256" key="7">
    <source>
        <dbReference type="PROSITE-ProRule" id="PRU00169"/>
    </source>
</evidence>
<dbReference type="PROSITE" id="PS50109">
    <property type="entry name" value="HIS_KIN"/>
    <property type="match status" value="1"/>
</dbReference>
<gene>
    <name evidence="11" type="ORF">ENQ87_11260</name>
</gene>
<reference evidence="11" key="1">
    <citation type="journal article" date="2020" name="mSystems">
        <title>Genome- and Community-Level Interaction Insights into Carbon Utilization and Element Cycling Functions of Hydrothermarchaeota in Hydrothermal Sediment.</title>
        <authorList>
            <person name="Zhou Z."/>
            <person name="Liu Y."/>
            <person name="Xu W."/>
            <person name="Pan J."/>
            <person name="Luo Z.H."/>
            <person name="Li M."/>
        </authorList>
    </citation>
    <scope>NUCLEOTIDE SEQUENCE [LARGE SCALE GENOMIC DNA]</scope>
    <source>
        <strain evidence="11">SpSt-349</strain>
    </source>
</reference>
<dbReference type="InterPro" id="IPR004358">
    <property type="entry name" value="Sig_transdc_His_kin-like_C"/>
</dbReference>
<dbReference type="Pfam" id="PF02518">
    <property type="entry name" value="HATPase_c"/>
    <property type="match status" value="1"/>
</dbReference>
<dbReference type="InterPro" id="IPR003661">
    <property type="entry name" value="HisK_dim/P_dom"/>
</dbReference>
<dbReference type="SUPFAM" id="SSF47384">
    <property type="entry name" value="Homodimeric domain of signal transducing histidine kinase"/>
    <property type="match status" value="1"/>
</dbReference>
<dbReference type="PROSITE" id="PS50110">
    <property type="entry name" value="RESPONSE_REGULATORY"/>
    <property type="match status" value="1"/>
</dbReference>
<comment type="caution">
    <text evidence="11">The sequence shown here is derived from an EMBL/GenBank/DDBJ whole genome shotgun (WGS) entry which is preliminary data.</text>
</comment>
<keyword evidence="3 7" id="KW-0597">Phosphoprotein</keyword>
<comment type="catalytic activity">
    <reaction evidence="1">
        <text>ATP + protein L-histidine = ADP + protein N-phospho-L-histidine.</text>
        <dbReference type="EC" id="2.7.13.3"/>
    </reaction>
</comment>
<organism evidence="11">
    <name type="scientific">Geobacter metallireducens</name>
    <dbReference type="NCBI Taxonomy" id="28232"/>
    <lineage>
        <taxon>Bacteria</taxon>
        <taxon>Pseudomonadati</taxon>
        <taxon>Thermodesulfobacteriota</taxon>
        <taxon>Desulfuromonadia</taxon>
        <taxon>Geobacterales</taxon>
        <taxon>Geobacteraceae</taxon>
        <taxon>Geobacter</taxon>
    </lineage>
</organism>
<dbReference type="InterPro" id="IPR003594">
    <property type="entry name" value="HATPase_dom"/>
</dbReference>
<dbReference type="InterPro" id="IPR001789">
    <property type="entry name" value="Sig_transdc_resp-reg_receiver"/>
</dbReference>
<name>A0A831XFA2_GEOME</name>
<dbReference type="AlphaFoldDB" id="A0A831XFA2"/>
<evidence type="ECO:0000256" key="6">
    <source>
        <dbReference type="ARBA" id="ARBA00023012"/>
    </source>
</evidence>
<evidence type="ECO:0000313" key="11">
    <source>
        <dbReference type="EMBL" id="HEN42927.1"/>
    </source>
</evidence>
<dbReference type="InterPro" id="IPR005467">
    <property type="entry name" value="His_kinase_dom"/>
</dbReference>
<dbReference type="NCBIfam" id="TIGR00229">
    <property type="entry name" value="sensory_box"/>
    <property type="match status" value="1"/>
</dbReference>
<dbReference type="InterPro" id="IPR036097">
    <property type="entry name" value="HisK_dim/P_sf"/>
</dbReference>
<sequence length="561" mass="63272">MDDKQLRILLVEDSEDDALLLLREIERGGYAVACERVQTRPAMKKALASREWDIVISDYRMPRFTALQALETLKESGLDLPFIIVSGKIAEDMLVDAMRAGANDYFIKGNLSRLIPAIERELREAAERRIRRRAERAIRQGKMEWEAAFDAVSDLVLLTDLYSTVIRCNNRVIEAFNATYSDILGRNITELFYGSPDARESVFVQCTELRPDNGDVRFPRLTGWYKASCFPMHPTEHEHGFVYVIEDVTKRKKMEEEKELATLELLRSRQALKENLEEMKRANLELGRLNAAKNTFIGMASHELKTPLTSIIGGLQFLIHYSGLQMTPEQREMMESVYEGAIQLKGIVDDLLSISRIETKGFAVNKRMVNLLNLCREVRQTLLLPLSERDIEVTIAEDTCSIPADEGFCRLVTRNLLENAIKFTDDGGRITISGEIVSLDDLLPRADSLRPFYREFPANIEGHPAFYRLDIADTGIGIPPEERVRIFEKFYGVGDIAYHSSGKTGFMSKGSGLGLSIVKGIMDAHGGMVWVEPGEGGTGSVFSLLFPMDNTCVIPRRDGER</sequence>
<dbReference type="PANTHER" id="PTHR43711">
    <property type="entry name" value="TWO-COMPONENT HISTIDINE KINASE"/>
    <property type="match status" value="1"/>
</dbReference>
<dbReference type="SMART" id="SM00388">
    <property type="entry name" value="HisKA"/>
    <property type="match status" value="1"/>
</dbReference>
<dbReference type="InterPro" id="IPR035965">
    <property type="entry name" value="PAS-like_dom_sf"/>
</dbReference>
<dbReference type="SMART" id="SM00448">
    <property type="entry name" value="REC"/>
    <property type="match status" value="1"/>
</dbReference>
<dbReference type="InterPro" id="IPR050736">
    <property type="entry name" value="Sensor_HK_Regulatory"/>
</dbReference>
<dbReference type="Gene3D" id="3.30.450.20">
    <property type="entry name" value="PAS domain"/>
    <property type="match status" value="1"/>
</dbReference>
<dbReference type="CDD" id="cd00156">
    <property type="entry name" value="REC"/>
    <property type="match status" value="1"/>
</dbReference>
<dbReference type="SMART" id="SM00387">
    <property type="entry name" value="HATPase_c"/>
    <property type="match status" value="1"/>
</dbReference>
<proteinExistence type="predicted"/>
<evidence type="ECO:0000256" key="5">
    <source>
        <dbReference type="ARBA" id="ARBA00022777"/>
    </source>
</evidence>
<dbReference type="Pfam" id="PF00512">
    <property type="entry name" value="HisKA"/>
    <property type="match status" value="1"/>
</dbReference>
<dbReference type="CDD" id="cd00075">
    <property type="entry name" value="HATPase"/>
    <property type="match status" value="1"/>
</dbReference>
<dbReference type="GO" id="GO:0000155">
    <property type="term" value="F:phosphorelay sensor kinase activity"/>
    <property type="evidence" value="ECO:0007669"/>
    <property type="project" value="InterPro"/>
</dbReference>
<evidence type="ECO:0000256" key="3">
    <source>
        <dbReference type="ARBA" id="ARBA00022553"/>
    </source>
</evidence>
<evidence type="ECO:0000256" key="2">
    <source>
        <dbReference type="ARBA" id="ARBA00012438"/>
    </source>
</evidence>
<dbReference type="PANTHER" id="PTHR43711:SF31">
    <property type="entry name" value="HISTIDINE KINASE"/>
    <property type="match status" value="1"/>
</dbReference>
<evidence type="ECO:0000259" key="10">
    <source>
        <dbReference type="PROSITE" id="PS50110"/>
    </source>
</evidence>
<feature type="domain" description="Histidine kinase" evidence="9">
    <location>
        <begin position="299"/>
        <end position="550"/>
    </location>
</feature>
<dbReference type="EC" id="2.7.13.3" evidence="2"/>
<dbReference type="CDD" id="cd00082">
    <property type="entry name" value="HisKA"/>
    <property type="match status" value="1"/>
</dbReference>
<accession>A0A831XFA2</accession>
<feature type="modified residue" description="4-aspartylphosphate" evidence="7">
    <location>
        <position position="58"/>
    </location>
</feature>
<keyword evidence="5" id="KW-0418">Kinase</keyword>
<dbReference type="Gene3D" id="3.30.565.10">
    <property type="entry name" value="Histidine kinase-like ATPase, C-terminal domain"/>
    <property type="match status" value="1"/>
</dbReference>